<dbReference type="EMBL" id="SOSA01000374">
    <property type="protein sequence ID" value="THC91901.1"/>
    <property type="molecule type" value="Genomic_DNA"/>
</dbReference>
<evidence type="ECO:0000313" key="1">
    <source>
        <dbReference type="EMBL" id="THC91901.1"/>
    </source>
</evidence>
<proteinExistence type="predicted"/>
<evidence type="ECO:0000313" key="2">
    <source>
        <dbReference type="Proteomes" id="UP000308092"/>
    </source>
</evidence>
<dbReference type="VEuPathDB" id="FungiDB:EYZ11_008631"/>
<keyword evidence="2" id="KW-1185">Reference proteome</keyword>
<reference evidence="1 2" key="1">
    <citation type="submission" date="2019-03" db="EMBL/GenBank/DDBJ databases">
        <title>The genome sequence of a newly discovered highly antifungal drug resistant Aspergillus species, Aspergillus tanneri NIH 1004.</title>
        <authorList>
            <person name="Mounaud S."/>
            <person name="Singh I."/>
            <person name="Joardar V."/>
            <person name="Pakala S."/>
            <person name="Pakala S."/>
            <person name="Venepally P."/>
            <person name="Hoover J."/>
            <person name="Nierman W."/>
            <person name="Chung J."/>
            <person name="Losada L."/>
        </authorList>
    </citation>
    <scope>NUCLEOTIDE SEQUENCE [LARGE SCALE GENOMIC DNA]</scope>
    <source>
        <strain evidence="1 2">NIH1004</strain>
    </source>
</reference>
<sequence length="56" mass="6049">MPGLLLEERIVGAADVIVLTSKRIESVAHVTESNVVSGVRHPYYSATMEVSVIPAR</sequence>
<dbReference type="Proteomes" id="UP000308092">
    <property type="component" value="Unassembled WGS sequence"/>
</dbReference>
<dbReference type="AlphaFoldDB" id="A0A4S3JFF5"/>
<accession>A0A4S3JFF5</accession>
<gene>
    <name evidence="1" type="ORF">EYZ11_008631</name>
</gene>
<name>A0A4S3JFF5_9EURO</name>
<protein>
    <submittedName>
        <fullName evidence="1">Uncharacterized protein</fullName>
    </submittedName>
</protein>
<organism evidence="1 2">
    <name type="scientific">Aspergillus tanneri</name>
    <dbReference type="NCBI Taxonomy" id="1220188"/>
    <lineage>
        <taxon>Eukaryota</taxon>
        <taxon>Fungi</taxon>
        <taxon>Dikarya</taxon>
        <taxon>Ascomycota</taxon>
        <taxon>Pezizomycotina</taxon>
        <taxon>Eurotiomycetes</taxon>
        <taxon>Eurotiomycetidae</taxon>
        <taxon>Eurotiales</taxon>
        <taxon>Aspergillaceae</taxon>
        <taxon>Aspergillus</taxon>
        <taxon>Aspergillus subgen. Circumdati</taxon>
    </lineage>
</organism>
<comment type="caution">
    <text evidence="1">The sequence shown here is derived from an EMBL/GenBank/DDBJ whole genome shotgun (WGS) entry which is preliminary data.</text>
</comment>